<dbReference type="InterPro" id="IPR029069">
    <property type="entry name" value="HotDog_dom_sf"/>
</dbReference>
<evidence type="ECO:0000313" key="4">
    <source>
        <dbReference type="EMBL" id="KAK3390522.1"/>
    </source>
</evidence>
<dbReference type="Proteomes" id="UP001285441">
    <property type="component" value="Unassembled WGS sequence"/>
</dbReference>
<dbReference type="InterPro" id="IPR039298">
    <property type="entry name" value="ACOT13"/>
</dbReference>
<dbReference type="InterPro" id="IPR006683">
    <property type="entry name" value="Thioestr_dom"/>
</dbReference>
<dbReference type="SUPFAM" id="SSF54637">
    <property type="entry name" value="Thioesterase/thiol ester dehydrase-isomerase"/>
    <property type="match status" value="1"/>
</dbReference>
<reference evidence="4" key="1">
    <citation type="journal article" date="2023" name="Mol. Phylogenet. Evol.">
        <title>Genome-scale phylogeny and comparative genomics of the fungal order Sordariales.</title>
        <authorList>
            <person name="Hensen N."/>
            <person name="Bonometti L."/>
            <person name="Westerberg I."/>
            <person name="Brannstrom I.O."/>
            <person name="Guillou S."/>
            <person name="Cros-Aarteil S."/>
            <person name="Calhoun S."/>
            <person name="Haridas S."/>
            <person name="Kuo A."/>
            <person name="Mondo S."/>
            <person name="Pangilinan J."/>
            <person name="Riley R."/>
            <person name="LaButti K."/>
            <person name="Andreopoulos B."/>
            <person name="Lipzen A."/>
            <person name="Chen C."/>
            <person name="Yan M."/>
            <person name="Daum C."/>
            <person name="Ng V."/>
            <person name="Clum A."/>
            <person name="Steindorff A."/>
            <person name="Ohm R.A."/>
            <person name="Martin F."/>
            <person name="Silar P."/>
            <person name="Natvig D.O."/>
            <person name="Lalanne C."/>
            <person name="Gautier V."/>
            <person name="Ament-Velasquez S.L."/>
            <person name="Kruys A."/>
            <person name="Hutchinson M.I."/>
            <person name="Powell A.J."/>
            <person name="Barry K."/>
            <person name="Miller A.N."/>
            <person name="Grigoriev I.V."/>
            <person name="Debuchy R."/>
            <person name="Gladieux P."/>
            <person name="Hiltunen Thoren M."/>
            <person name="Johannesson H."/>
        </authorList>
    </citation>
    <scope>NUCLEOTIDE SEQUENCE</scope>
    <source>
        <strain evidence="4">CBS 232.78</strain>
    </source>
</reference>
<organism evidence="4 5">
    <name type="scientific">Podospora didyma</name>
    <dbReference type="NCBI Taxonomy" id="330526"/>
    <lineage>
        <taxon>Eukaryota</taxon>
        <taxon>Fungi</taxon>
        <taxon>Dikarya</taxon>
        <taxon>Ascomycota</taxon>
        <taxon>Pezizomycotina</taxon>
        <taxon>Sordariomycetes</taxon>
        <taxon>Sordariomycetidae</taxon>
        <taxon>Sordariales</taxon>
        <taxon>Podosporaceae</taxon>
        <taxon>Podospora</taxon>
    </lineage>
</organism>
<sequence>MTSTKKPSNTSKLPPSLYANLTGEDRVRELLRQGRDLTNDLDDHEWTNTLTPFLDIHSTSPALPHPSVTFTFTVQPQHCNRLGNLHGGCTASLFDFCTSTPLALISEPGFWMYLGVSRTLNTTYLRPVPVGEKVLIECEVVQLGRRMCALRGAMRRASDGVLLATCEHNKVNTDPPVTEEKDGRSKL</sequence>
<evidence type="ECO:0000256" key="1">
    <source>
        <dbReference type="ARBA" id="ARBA00008324"/>
    </source>
</evidence>
<protein>
    <submittedName>
        <fullName evidence="4">HotDog domain-containing protein</fullName>
    </submittedName>
</protein>
<dbReference type="PANTHER" id="PTHR21660:SF1">
    <property type="entry name" value="ACYL-COENZYME A THIOESTERASE 13"/>
    <property type="match status" value="1"/>
</dbReference>
<evidence type="ECO:0000313" key="5">
    <source>
        <dbReference type="Proteomes" id="UP001285441"/>
    </source>
</evidence>
<feature type="domain" description="Thioesterase" evidence="3">
    <location>
        <begin position="83"/>
        <end position="161"/>
    </location>
</feature>
<evidence type="ECO:0000256" key="2">
    <source>
        <dbReference type="ARBA" id="ARBA00022801"/>
    </source>
</evidence>
<name>A0AAE0NZG5_9PEZI</name>
<dbReference type="Pfam" id="PF03061">
    <property type="entry name" value="4HBT"/>
    <property type="match status" value="1"/>
</dbReference>
<comment type="caution">
    <text evidence="4">The sequence shown here is derived from an EMBL/GenBank/DDBJ whole genome shotgun (WGS) entry which is preliminary data.</text>
</comment>
<comment type="similarity">
    <text evidence="1">Belongs to the thioesterase PaaI family.</text>
</comment>
<gene>
    <name evidence="4" type="ORF">B0H63DRAFT_465875</name>
</gene>
<proteinExistence type="inferred from homology"/>
<dbReference type="InterPro" id="IPR003736">
    <property type="entry name" value="PAAI_dom"/>
</dbReference>
<dbReference type="Gene3D" id="3.10.129.10">
    <property type="entry name" value="Hotdog Thioesterase"/>
    <property type="match status" value="1"/>
</dbReference>
<dbReference type="PANTHER" id="PTHR21660">
    <property type="entry name" value="THIOESTERASE SUPERFAMILY MEMBER-RELATED"/>
    <property type="match status" value="1"/>
</dbReference>
<dbReference type="EMBL" id="JAULSW010000002">
    <property type="protein sequence ID" value="KAK3390522.1"/>
    <property type="molecule type" value="Genomic_DNA"/>
</dbReference>
<reference evidence="4" key="2">
    <citation type="submission" date="2023-06" db="EMBL/GenBank/DDBJ databases">
        <authorList>
            <consortium name="Lawrence Berkeley National Laboratory"/>
            <person name="Haridas S."/>
            <person name="Hensen N."/>
            <person name="Bonometti L."/>
            <person name="Westerberg I."/>
            <person name="Brannstrom I.O."/>
            <person name="Guillou S."/>
            <person name="Cros-Aarteil S."/>
            <person name="Calhoun S."/>
            <person name="Kuo A."/>
            <person name="Mondo S."/>
            <person name="Pangilinan J."/>
            <person name="Riley R."/>
            <person name="LaButti K."/>
            <person name="Andreopoulos B."/>
            <person name="Lipzen A."/>
            <person name="Chen C."/>
            <person name="Yanf M."/>
            <person name="Daum C."/>
            <person name="Ng V."/>
            <person name="Clum A."/>
            <person name="Steindorff A."/>
            <person name="Ohm R."/>
            <person name="Martin F."/>
            <person name="Silar P."/>
            <person name="Natvig D."/>
            <person name="Lalanne C."/>
            <person name="Gautier V."/>
            <person name="Ament-velasquez S.L."/>
            <person name="Kruys A."/>
            <person name="Hutchinson M.I."/>
            <person name="Powell A.J."/>
            <person name="Barry K."/>
            <person name="Miller A.N."/>
            <person name="Grigoriev I.V."/>
            <person name="Debuchy R."/>
            <person name="Gladieux P."/>
            <person name="Thoren M.H."/>
            <person name="Johannesson H."/>
        </authorList>
    </citation>
    <scope>NUCLEOTIDE SEQUENCE</scope>
    <source>
        <strain evidence="4">CBS 232.78</strain>
    </source>
</reference>
<dbReference type="NCBIfam" id="TIGR00369">
    <property type="entry name" value="unchar_dom_1"/>
    <property type="match status" value="1"/>
</dbReference>
<keyword evidence="5" id="KW-1185">Reference proteome</keyword>
<dbReference type="CDD" id="cd03443">
    <property type="entry name" value="PaaI_thioesterase"/>
    <property type="match status" value="1"/>
</dbReference>
<keyword evidence="2" id="KW-0378">Hydrolase</keyword>
<evidence type="ECO:0000259" key="3">
    <source>
        <dbReference type="Pfam" id="PF03061"/>
    </source>
</evidence>
<dbReference type="AlphaFoldDB" id="A0AAE0NZG5"/>
<dbReference type="GO" id="GO:0047617">
    <property type="term" value="F:fatty acyl-CoA hydrolase activity"/>
    <property type="evidence" value="ECO:0007669"/>
    <property type="project" value="InterPro"/>
</dbReference>
<accession>A0AAE0NZG5</accession>